<accession>F0F1I1</accession>
<dbReference type="AlphaFoldDB" id="F0F1I1"/>
<name>F0F1I1_9NEIS</name>
<gene>
    <name evidence="1" type="ORF">HMPREF9098_1966</name>
</gene>
<evidence type="ECO:0000313" key="1">
    <source>
        <dbReference type="EMBL" id="EGC16596.1"/>
    </source>
</evidence>
<protein>
    <submittedName>
        <fullName evidence="1">Uncharacterized protein</fullName>
    </submittedName>
</protein>
<dbReference type="EMBL" id="AEWV01000040">
    <property type="protein sequence ID" value="EGC16596.1"/>
    <property type="molecule type" value="Genomic_DNA"/>
</dbReference>
<dbReference type="Proteomes" id="UP000004088">
    <property type="component" value="Unassembled WGS sequence"/>
</dbReference>
<sequence length="53" mass="6188">MVQAAFCGRKAACIWKIGVQAAWLSTTLELVRKIHRNYYFAPWPILLRCQAFF</sequence>
<comment type="caution">
    <text evidence="1">The sequence shown here is derived from an EMBL/GenBank/DDBJ whole genome shotgun (WGS) entry which is preliminary data.</text>
</comment>
<proteinExistence type="predicted"/>
<keyword evidence="2" id="KW-1185">Reference proteome</keyword>
<dbReference type="HOGENOM" id="CLU_3062425_0_0_4"/>
<organism evidence="1 2">
    <name type="scientific">Kingella denitrificans ATCC 33394</name>
    <dbReference type="NCBI Taxonomy" id="888741"/>
    <lineage>
        <taxon>Bacteria</taxon>
        <taxon>Pseudomonadati</taxon>
        <taxon>Pseudomonadota</taxon>
        <taxon>Betaproteobacteria</taxon>
        <taxon>Neisseriales</taxon>
        <taxon>Neisseriaceae</taxon>
        <taxon>Kingella</taxon>
    </lineage>
</organism>
<dbReference type="STRING" id="888741.HMPREF9098_1966"/>
<reference evidence="1 2" key="1">
    <citation type="submission" date="2011-01" db="EMBL/GenBank/DDBJ databases">
        <authorList>
            <person name="Muzny D."/>
            <person name="Qin X."/>
            <person name="Deng J."/>
            <person name="Jiang H."/>
            <person name="Liu Y."/>
            <person name="Qu J."/>
            <person name="Song X.-Z."/>
            <person name="Zhang L."/>
            <person name="Thornton R."/>
            <person name="Coyle M."/>
            <person name="Francisco L."/>
            <person name="Jackson L."/>
            <person name="Javaid M."/>
            <person name="Korchina V."/>
            <person name="Kovar C."/>
            <person name="Mata R."/>
            <person name="Mathew T."/>
            <person name="Ngo R."/>
            <person name="Nguyen L."/>
            <person name="Nguyen N."/>
            <person name="Okwuonu G."/>
            <person name="Ongeri F."/>
            <person name="Pham C."/>
            <person name="Simmons D."/>
            <person name="Wilczek-Boney K."/>
            <person name="Hale W."/>
            <person name="Jakkamsetti A."/>
            <person name="Pham P."/>
            <person name="Ruth R."/>
            <person name="San Lucas F."/>
            <person name="Warren J."/>
            <person name="Zhang J."/>
            <person name="Zhao Z."/>
            <person name="Zhou C."/>
            <person name="Zhu D."/>
            <person name="Lee S."/>
            <person name="Bess C."/>
            <person name="Blankenburg K."/>
            <person name="Forbes L."/>
            <person name="Fu Q."/>
            <person name="Gubbala S."/>
            <person name="Hirani K."/>
            <person name="Jayaseelan J.C."/>
            <person name="Lara F."/>
            <person name="Munidasa M."/>
            <person name="Palculict T."/>
            <person name="Patil S."/>
            <person name="Pu L.-L."/>
            <person name="Saada N."/>
            <person name="Tang L."/>
            <person name="Weissenberger G."/>
            <person name="Zhu Y."/>
            <person name="Hemphill L."/>
            <person name="Shang Y."/>
            <person name="Youmans B."/>
            <person name="Ayvaz T."/>
            <person name="Ross M."/>
            <person name="Santibanez J."/>
            <person name="Aqrawi P."/>
            <person name="Gross S."/>
            <person name="Joshi V."/>
            <person name="Fowler G."/>
            <person name="Nazareth L."/>
            <person name="Reid J."/>
            <person name="Worley K."/>
            <person name="Petrosino J."/>
            <person name="Highlander S."/>
            <person name="Gibbs R."/>
        </authorList>
    </citation>
    <scope>NUCLEOTIDE SEQUENCE [LARGE SCALE GENOMIC DNA]</scope>
    <source>
        <strain evidence="1 2">ATCC 33394</strain>
    </source>
</reference>
<evidence type="ECO:0000313" key="2">
    <source>
        <dbReference type="Proteomes" id="UP000004088"/>
    </source>
</evidence>